<dbReference type="PANTHER" id="PTHR33076">
    <property type="entry name" value="NON-SPECIFIC LIPID-TRANSFER PROTEIN 2-RELATED"/>
    <property type="match status" value="1"/>
</dbReference>
<dbReference type="AlphaFoldDB" id="A0A830BRN7"/>
<feature type="domain" description="Bifunctional inhibitor/plant lipid transfer protein/seed storage helical" evidence="4">
    <location>
        <begin position="3"/>
        <end position="85"/>
    </location>
</feature>
<evidence type="ECO:0000256" key="2">
    <source>
        <dbReference type="ARBA" id="ARBA00022448"/>
    </source>
</evidence>
<protein>
    <submittedName>
        <fullName evidence="5">Non-specific lipid-transfer protein 13</fullName>
    </submittedName>
</protein>
<evidence type="ECO:0000313" key="6">
    <source>
        <dbReference type="Proteomes" id="UP000653305"/>
    </source>
</evidence>
<comment type="caution">
    <text evidence="5">The sequence shown here is derived from an EMBL/GenBank/DDBJ whole genome shotgun (WGS) entry which is preliminary data.</text>
</comment>
<proteinExistence type="inferred from homology"/>
<dbReference type="InterPro" id="IPR000528">
    <property type="entry name" value="Plant_nsLTP"/>
</dbReference>
<dbReference type="Gene3D" id="1.10.110.10">
    <property type="entry name" value="Plant lipid-transfer and hydrophobic proteins"/>
    <property type="match status" value="1"/>
</dbReference>
<dbReference type="GO" id="GO:0006869">
    <property type="term" value="P:lipid transport"/>
    <property type="evidence" value="ECO:0007669"/>
    <property type="project" value="InterPro"/>
</dbReference>
<keyword evidence="3" id="KW-0446">Lipid-binding</keyword>
<dbReference type="EMBL" id="BMAC01000124">
    <property type="protein sequence ID" value="GFP86415.1"/>
    <property type="molecule type" value="Genomic_DNA"/>
</dbReference>
<dbReference type="Pfam" id="PF00234">
    <property type="entry name" value="Tryp_alpha_amyl"/>
    <property type="match status" value="1"/>
</dbReference>
<keyword evidence="2" id="KW-0813">Transport</keyword>
<dbReference type="InterPro" id="IPR036312">
    <property type="entry name" value="Bifun_inhib/LTP/seed_sf"/>
</dbReference>
<keyword evidence="6" id="KW-1185">Reference proteome</keyword>
<sequence>MEVSQNFCQCLGFIEGLSSHPTNLCCQKIASLNAIVKRQHGGARMVCKCIEEYASVYAHRPFDASHIQQLPIKCRTKLSFPISQHMNCSRYVCEKILKNCLN</sequence>
<comment type="similarity">
    <text evidence="1">Belongs to the plant LTP family.</text>
</comment>
<accession>A0A830BRN7</accession>
<dbReference type="OrthoDB" id="1876592at2759"/>
<dbReference type="SUPFAM" id="SSF47699">
    <property type="entry name" value="Bifunctional inhibitor/lipid-transfer protein/seed storage 2S albumin"/>
    <property type="match status" value="1"/>
</dbReference>
<evidence type="ECO:0000256" key="1">
    <source>
        <dbReference type="ARBA" id="ARBA00009748"/>
    </source>
</evidence>
<gene>
    <name evidence="5" type="ORF">PHJA_000785300</name>
</gene>
<evidence type="ECO:0000313" key="5">
    <source>
        <dbReference type="EMBL" id="GFP86415.1"/>
    </source>
</evidence>
<name>A0A830BRN7_9LAMI</name>
<organism evidence="5 6">
    <name type="scientific">Phtheirospermum japonicum</name>
    <dbReference type="NCBI Taxonomy" id="374723"/>
    <lineage>
        <taxon>Eukaryota</taxon>
        <taxon>Viridiplantae</taxon>
        <taxon>Streptophyta</taxon>
        <taxon>Embryophyta</taxon>
        <taxon>Tracheophyta</taxon>
        <taxon>Spermatophyta</taxon>
        <taxon>Magnoliopsida</taxon>
        <taxon>eudicotyledons</taxon>
        <taxon>Gunneridae</taxon>
        <taxon>Pentapetalae</taxon>
        <taxon>asterids</taxon>
        <taxon>lamiids</taxon>
        <taxon>Lamiales</taxon>
        <taxon>Orobanchaceae</taxon>
        <taxon>Orobanchaceae incertae sedis</taxon>
        <taxon>Phtheirospermum</taxon>
    </lineage>
</organism>
<dbReference type="InterPro" id="IPR016140">
    <property type="entry name" value="Bifunc_inhib/LTP/seed_store"/>
</dbReference>
<reference evidence="5" key="1">
    <citation type="submission" date="2020-07" db="EMBL/GenBank/DDBJ databases">
        <title>Ethylene signaling mediates host invasion by parasitic plants.</title>
        <authorList>
            <person name="Yoshida S."/>
        </authorList>
    </citation>
    <scope>NUCLEOTIDE SEQUENCE</scope>
    <source>
        <strain evidence="5">Okayama</strain>
    </source>
</reference>
<evidence type="ECO:0000256" key="3">
    <source>
        <dbReference type="ARBA" id="ARBA00023121"/>
    </source>
</evidence>
<dbReference type="GO" id="GO:0008289">
    <property type="term" value="F:lipid binding"/>
    <property type="evidence" value="ECO:0007669"/>
    <property type="project" value="UniProtKB-KW"/>
</dbReference>
<evidence type="ECO:0000259" key="4">
    <source>
        <dbReference type="Pfam" id="PF00234"/>
    </source>
</evidence>
<dbReference type="Proteomes" id="UP000653305">
    <property type="component" value="Unassembled WGS sequence"/>
</dbReference>